<proteinExistence type="predicted"/>
<protein>
    <submittedName>
        <fullName evidence="5">AcrR family transcriptional regulator</fullName>
    </submittedName>
</protein>
<keyword evidence="1" id="KW-0678">Repressor</keyword>
<dbReference type="InterPro" id="IPR009057">
    <property type="entry name" value="Homeodomain-like_sf"/>
</dbReference>
<dbReference type="InterPro" id="IPR001647">
    <property type="entry name" value="HTH_TetR"/>
</dbReference>
<organism evidence="5 6">
    <name type="scientific">Alkalibacillus salilacus</name>
    <dbReference type="NCBI Taxonomy" id="284582"/>
    <lineage>
        <taxon>Bacteria</taxon>
        <taxon>Bacillati</taxon>
        <taxon>Bacillota</taxon>
        <taxon>Bacilli</taxon>
        <taxon>Bacillales</taxon>
        <taxon>Bacillaceae</taxon>
        <taxon>Alkalibacillus</taxon>
    </lineage>
</organism>
<dbReference type="PROSITE" id="PS01081">
    <property type="entry name" value="HTH_TETR_1"/>
    <property type="match status" value="1"/>
</dbReference>
<sequence>MGNRREEMLDAAVQLFQKNSFHETSVEDITSACGISKGGFYKHFNSKESMILELLQRYYDELFWEAEHLTKDLEGSPLLILKKKIAIELEKSIDYHYFFHAVLTDFHPNDKGPIPSALNHIKHKLQEWHKHALLEAFGSKSTKYLNDLAVVMDGMIHSYLMKIIWKNNLPLDTLAEFIAECLQAIVTNDDHIFPVLPSDHDGEDSHLSILGNMKRELGTIHSELQTNPQANPTVQKDLETIDLLIEEFGQQNPREFLIDALLTQLSQRPYLKKQITSILTTWEIRKGDLT</sequence>
<dbReference type="Pfam" id="PF00440">
    <property type="entry name" value="TetR_N"/>
    <property type="match status" value="1"/>
</dbReference>
<dbReference type="SUPFAM" id="SSF46689">
    <property type="entry name" value="Homeodomain-like"/>
    <property type="match status" value="1"/>
</dbReference>
<evidence type="ECO:0000256" key="2">
    <source>
        <dbReference type="ARBA" id="ARBA00023125"/>
    </source>
</evidence>
<evidence type="ECO:0000259" key="4">
    <source>
        <dbReference type="PROSITE" id="PS50977"/>
    </source>
</evidence>
<keyword evidence="2 3" id="KW-0238">DNA-binding</keyword>
<evidence type="ECO:0000256" key="1">
    <source>
        <dbReference type="ARBA" id="ARBA00022491"/>
    </source>
</evidence>
<dbReference type="PANTHER" id="PTHR43479:SF22">
    <property type="entry name" value="TRANSCRIPTIONAL REGULATOR, TETR FAMILY"/>
    <property type="match status" value="1"/>
</dbReference>
<gene>
    <name evidence="5" type="ORF">J2S77_002363</name>
</gene>
<accession>A0ABT9VHC5</accession>
<feature type="domain" description="HTH tetR-type" evidence="4">
    <location>
        <begin position="2"/>
        <end position="62"/>
    </location>
</feature>
<evidence type="ECO:0000256" key="3">
    <source>
        <dbReference type="PROSITE-ProRule" id="PRU00335"/>
    </source>
</evidence>
<reference evidence="5 6" key="1">
    <citation type="submission" date="2023-07" db="EMBL/GenBank/DDBJ databases">
        <title>Genomic Encyclopedia of Type Strains, Phase IV (KMG-IV): sequencing the most valuable type-strain genomes for metagenomic binning, comparative biology and taxonomic classification.</title>
        <authorList>
            <person name="Goeker M."/>
        </authorList>
    </citation>
    <scope>NUCLEOTIDE SEQUENCE [LARGE SCALE GENOMIC DNA]</scope>
    <source>
        <strain evidence="5 6">DSM 16460</strain>
    </source>
</reference>
<dbReference type="Gene3D" id="1.10.357.10">
    <property type="entry name" value="Tetracycline Repressor, domain 2"/>
    <property type="match status" value="1"/>
</dbReference>
<evidence type="ECO:0000313" key="6">
    <source>
        <dbReference type="Proteomes" id="UP001224359"/>
    </source>
</evidence>
<dbReference type="Proteomes" id="UP001224359">
    <property type="component" value="Unassembled WGS sequence"/>
</dbReference>
<dbReference type="PRINTS" id="PR00455">
    <property type="entry name" value="HTHTETR"/>
</dbReference>
<dbReference type="EMBL" id="JAUSTQ010000011">
    <property type="protein sequence ID" value="MDQ0160360.1"/>
    <property type="molecule type" value="Genomic_DNA"/>
</dbReference>
<dbReference type="PANTHER" id="PTHR43479">
    <property type="entry name" value="ACREF/ENVCD OPERON REPRESSOR-RELATED"/>
    <property type="match status" value="1"/>
</dbReference>
<dbReference type="RefSeq" id="WP_306977556.1">
    <property type="nucleotide sequence ID" value="NZ_JAUSTQ010000011.1"/>
</dbReference>
<dbReference type="PROSITE" id="PS50977">
    <property type="entry name" value="HTH_TETR_2"/>
    <property type="match status" value="1"/>
</dbReference>
<evidence type="ECO:0000313" key="5">
    <source>
        <dbReference type="EMBL" id="MDQ0160360.1"/>
    </source>
</evidence>
<feature type="DNA-binding region" description="H-T-H motif" evidence="3">
    <location>
        <begin position="25"/>
        <end position="44"/>
    </location>
</feature>
<dbReference type="InterPro" id="IPR023772">
    <property type="entry name" value="DNA-bd_HTH_TetR-type_CS"/>
</dbReference>
<comment type="caution">
    <text evidence="5">The sequence shown here is derived from an EMBL/GenBank/DDBJ whole genome shotgun (WGS) entry which is preliminary data.</text>
</comment>
<dbReference type="InterPro" id="IPR050624">
    <property type="entry name" value="HTH-type_Tx_Regulator"/>
</dbReference>
<keyword evidence="6" id="KW-1185">Reference proteome</keyword>
<name>A0ABT9VHC5_9BACI</name>